<evidence type="ECO:0000256" key="2">
    <source>
        <dbReference type="SAM" id="Phobius"/>
    </source>
</evidence>
<dbReference type="EMBL" id="CP120863">
    <property type="protein sequence ID" value="WFE91189.1"/>
    <property type="molecule type" value="Genomic_DNA"/>
</dbReference>
<gene>
    <name evidence="3" type="ORF">K1718_07500</name>
</gene>
<keyword evidence="2" id="KW-0812">Transmembrane</keyword>
<dbReference type="Proteomes" id="UP001209803">
    <property type="component" value="Chromosome"/>
</dbReference>
<feature type="transmembrane region" description="Helical" evidence="2">
    <location>
        <begin position="241"/>
        <end position="263"/>
    </location>
</feature>
<evidence type="ECO:0008006" key="5">
    <source>
        <dbReference type="Google" id="ProtNLM"/>
    </source>
</evidence>
<name>A0ABY8F8V8_9HYPH</name>
<reference evidence="3 4" key="1">
    <citation type="submission" date="2023-03" db="EMBL/GenBank/DDBJ databases">
        <title>Roseibium porphyridii sp. nov. and Roseibium rhodosorbium sp. nov. isolated from marine algae, Porphyridium cruentum and Rhodosorus marinus, respectively.</title>
        <authorList>
            <person name="Lee M.W."/>
            <person name="Choi B.J."/>
            <person name="Lee J.K."/>
            <person name="Choi D.G."/>
            <person name="Baek J.H."/>
            <person name="Bayburt H."/>
            <person name="Kim J.M."/>
            <person name="Han D.M."/>
            <person name="Kim K.H."/>
            <person name="Jeon C.O."/>
        </authorList>
    </citation>
    <scope>NUCLEOTIDE SEQUENCE [LARGE SCALE GENOMIC DNA]</scope>
    <source>
        <strain evidence="3 4">KMA01</strain>
    </source>
</reference>
<keyword evidence="2" id="KW-1133">Transmembrane helix</keyword>
<proteinExistence type="predicted"/>
<accession>A0ABY8F8V8</accession>
<keyword evidence="2" id="KW-0472">Membrane</keyword>
<dbReference type="RefSeq" id="WP_265683449.1">
    <property type="nucleotide sequence ID" value="NZ_CP120863.1"/>
</dbReference>
<keyword evidence="4" id="KW-1185">Reference proteome</keyword>
<feature type="region of interest" description="Disordered" evidence="1">
    <location>
        <begin position="1"/>
        <end position="23"/>
    </location>
</feature>
<organism evidence="3 4">
    <name type="scientific">Roseibium porphyridii</name>
    <dbReference type="NCBI Taxonomy" id="2866279"/>
    <lineage>
        <taxon>Bacteria</taxon>
        <taxon>Pseudomonadati</taxon>
        <taxon>Pseudomonadota</taxon>
        <taxon>Alphaproteobacteria</taxon>
        <taxon>Hyphomicrobiales</taxon>
        <taxon>Stappiaceae</taxon>
        <taxon>Roseibium</taxon>
    </lineage>
</organism>
<sequence length="264" mass="28600">MSVTSLEKVKSDNKSSGSDVTDVDQVKAVPARLQGRVDAFESGRLLGWAWDASSPSDRMTIHVFHDGERVLSKVAENPRVDLKRNGIGDGNYAFDIELPQAVASAPEGLTVIAETPEGDSQLKLPRPSAEERAAEAAVAMPLALVMEKVDRLIVAQRQSAIGQRDATKLLRETVQRIDALASNEGELGEALAILKGGQGELSQRVKELEVFLLRFDTTLKSFDSRLSELGDKSRNNLKVHLLLLAILLGFVGGMLFATAGGLWR</sequence>
<evidence type="ECO:0000256" key="1">
    <source>
        <dbReference type="SAM" id="MobiDB-lite"/>
    </source>
</evidence>
<protein>
    <recommendedName>
        <fullName evidence="5">Membrane-anchored protein</fullName>
    </recommendedName>
</protein>
<evidence type="ECO:0000313" key="3">
    <source>
        <dbReference type="EMBL" id="WFE91189.1"/>
    </source>
</evidence>
<evidence type="ECO:0000313" key="4">
    <source>
        <dbReference type="Proteomes" id="UP001209803"/>
    </source>
</evidence>